<dbReference type="PANTHER" id="PTHR12109">
    <property type="entry name" value="RING FINGER PROTEIN 141-RELATED"/>
    <property type="match status" value="1"/>
</dbReference>
<sequence>MENNNINCSSSTSAASSSIKKLKREAAQRRKAHARSLKLRAEEQERLQRLEIDQLVEQQRLQRLERQKCEESDAAARQLAQEAATSISSLHQAQQSDGKLCKVLCKQLLVPSRTCMDSDPKKPVGCKDEAGGGAWRGGGKEAQRAKQAQQQSMRAVVESRRRLARGPRSGVVVPDHAHAARIMLPSEDHRVVSTEYQAAGTQALMRVTLLAAGFVIGARGISARLIGQVTGAIVQSWTESCRPDSVPIRLFRIQGKKAVVQTAVALIEQAVAKYKDLCECKRRGEFVQREHIINGVEFYYQPPPRKAFALAAAAAAAAADGQSAGCCTQMVGDVGAAAAAAAAHVVVGQATNATGTAQQLPFSPHHVWLQHLQQQQQQQQAQAAPQQHQQNSQAIIHESTQGQLMKASGVQVLDCHSQNHHRSLVRQQHAGLFDWQSQQTQVQQQHHQVNAHCKSNVESERGDHEQHCAAAEFELIDQGLQQSVASLEQALHQVRLEQRLLQQQQHNNNNNRGGVVVVESSTERSYNNSCKQNDCNNSLWSDVTQDMGRSNNNNSAPPSSFSSLFSIFGNGGLPLPISQNGGQTSDVPPSSNNVGLLNSSSTTSTTAFDFPRCDFLRESLTPFPFATRQGGLQVAPEYSLYHGSPTPLPPSKIDSDDSLCVVCLDRPAGVRIVTCGHTSFCFSCVQGLVNCPLCHEQIVGLHHMRQLHGSGAAAATALAVSSSSSSPAVGAPTTHRGSSGTSGVAAKMNGSSTYHLWNWVPGASV</sequence>
<evidence type="ECO:0000313" key="4">
    <source>
        <dbReference type="EMBL" id="CAK9256027.1"/>
    </source>
</evidence>
<name>A0ABP0VNL6_9BRYO</name>
<evidence type="ECO:0000259" key="3">
    <source>
        <dbReference type="PROSITE" id="PS50089"/>
    </source>
</evidence>
<dbReference type="InterPro" id="IPR047126">
    <property type="entry name" value="RNF141-like"/>
</dbReference>
<dbReference type="InterPro" id="IPR036612">
    <property type="entry name" value="KH_dom_type_1_sf"/>
</dbReference>
<dbReference type="PANTHER" id="PTHR12109:SF5">
    <property type="entry name" value="RING-TYPE DOMAIN-CONTAINING PROTEIN"/>
    <property type="match status" value="1"/>
</dbReference>
<evidence type="ECO:0000256" key="2">
    <source>
        <dbReference type="SAM" id="MobiDB-lite"/>
    </source>
</evidence>
<reference evidence="4 5" key="1">
    <citation type="submission" date="2024-02" db="EMBL/GenBank/DDBJ databases">
        <authorList>
            <consortium name="ELIXIR-Norway"/>
            <consortium name="Elixir Norway"/>
        </authorList>
    </citation>
    <scope>NUCLEOTIDE SEQUENCE [LARGE SCALE GENOMIC DNA]</scope>
</reference>
<dbReference type="Proteomes" id="UP001497444">
    <property type="component" value="Chromosome 1"/>
</dbReference>
<keyword evidence="1" id="KW-0479">Metal-binding</keyword>
<feature type="region of interest" description="Disordered" evidence="2">
    <location>
        <begin position="116"/>
        <end position="138"/>
    </location>
</feature>
<feature type="region of interest" description="Disordered" evidence="2">
    <location>
        <begin position="1"/>
        <end position="33"/>
    </location>
</feature>
<dbReference type="Gene3D" id="3.30.40.10">
    <property type="entry name" value="Zinc/RING finger domain, C3HC4 (zinc finger)"/>
    <property type="match status" value="1"/>
</dbReference>
<organism evidence="4 5">
    <name type="scientific">Sphagnum jensenii</name>
    <dbReference type="NCBI Taxonomy" id="128206"/>
    <lineage>
        <taxon>Eukaryota</taxon>
        <taxon>Viridiplantae</taxon>
        <taxon>Streptophyta</taxon>
        <taxon>Embryophyta</taxon>
        <taxon>Bryophyta</taxon>
        <taxon>Sphagnophytina</taxon>
        <taxon>Sphagnopsida</taxon>
        <taxon>Sphagnales</taxon>
        <taxon>Sphagnaceae</taxon>
        <taxon>Sphagnum</taxon>
    </lineage>
</organism>
<feature type="region of interest" description="Disordered" evidence="2">
    <location>
        <begin position="373"/>
        <end position="393"/>
    </location>
</feature>
<evidence type="ECO:0000313" key="5">
    <source>
        <dbReference type="Proteomes" id="UP001497444"/>
    </source>
</evidence>
<keyword evidence="5" id="KW-1185">Reference proteome</keyword>
<proteinExistence type="predicted"/>
<dbReference type="InterPro" id="IPR001841">
    <property type="entry name" value="Znf_RING"/>
</dbReference>
<dbReference type="Pfam" id="PF13920">
    <property type="entry name" value="zf-C3HC4_3"/>
    <property type="match status" value="1"/>
</dbReference>
<protein>
    <recommendedName>
        <fullName evidence="3">RING-type domain-containing protein</fullName>
    </recommendedName>
</protein>
<evidence type="ECO:0000256" key="1">
    <source>
        <dbReference type="PROSITE-ProRule" id="PRU00175"/>
    </source>
</evidence>
<dbReference type="CDD" id="cd00105">
    <property type="entry name" value="KH-I"/>
    <property type="match status" value="1"/>
</dbReference>
<gene>
    <name evidence="4" type="ORF">CSSPJE1EN1_LOCUS1505</name>
</gene>
<keyword evidence="1" id="KW-0862">Zinc</keyword>
<feature type="compositionally biased region" description="Low complexity" evidence="2">
    <location>
        <begin position="373"/>
        <end position="390"/>
    </location>
</feature>
<dbReference type="SUPFAM" id="SSF54791">
    <property type="entry name" value="Eukaryotic type KH-domain (KH-domain type I)"/>
    <property type="match status" value="1"/>
</dbReference>
<dbReference type="InterPro" id="IPR013083">
    <property type="entry name" value="Znf_RING/FYVE/PHD"/>
</dbReference>
<dbReference type="SMART" id="SM00184">
    <property type="entry name" value="RING"/>
    <property type="match status" value="1"/>
</dbReference>
<feature type="compositionally biased region" description="Low complexity" evidence="2">
    <location>
        <begin position="9"/>
        <end position="18"/>
    </location>
</feature>
<accession>A0ABP0VNL6</accession>
<feature type="domain" description="RING-type" evidence="3">
    <location>
        <begin position="660"/>
        <end position="695"/>
    </location>
</feature>
<dbReference type="PROSITE" id="PS50089">
    <property type="entry name" value="ZF_RING_2"/>
    <property type="match status" value="1"/>
</dbReference>
<dbReference type="SUPFAM" id="SSF57850">
    <property type="entry name" value="RING/U-box"/>
    <property type="match status" value="1"/>
</dbReference>
<dbReference type="EMBL" id="OZ020096">
    <property type="protein sequence ID" value="CAK9256027.1"/>
    <property type="molecule type" value="Genomic_DNA"/>
</dbReference>
<keyword evidence="1" id="KW-0863">Zinc-finger</keyword>
<feature type="compositionally biased region" description="Basic and acidic residues" evidence="2">
    <location>
        <begin position="116"/>
        <end position="130"/>
    </location>
</feature>